<organism evidence="6 7">
    <name type="scientific">Metabacillus halosaccharovorans</name>
    <dbReference type="NCBI Taxonomy" id="930124"/>
    <lineage>
        <taxon>Bacteria</taxon>
        <taxon>Bacillati</taxon>
        <taxon>Bacillota</taxon>
        <taxon>Bacilli</taxon>
        <taxon>Bacillales</taxon>
        <taxon>Bacillaceae</taxon>
        <taxon>Metabacillus</taxon>
    </lineage>
</organism>
<evidence type="ECO:0000256" key="3">
    <source>
        <dbReference type="PROSITE-ProRule" id="PRU00339"/>
    </source>
</evidence>
<dbReference type="RefSeq" id="WP_264144240.1">
    <property type="nucleotide sequence ID" value="NZ_JAOYEY010000048.1"/>
</dbReference>
<dbReference type="Gene3D" id="1.25.40.10">
    <property type="entry name" value="Tetratricopeptide repeat domain"/>
    <property type="match status" value="1"/>
</dbReference>
<evidence type="ECO:0000313" key="7">
    <source>
        <dbReference type="Proteomes" id="UP001526147"/>
    </source>
</evidence>
<reference evidence="6 7" key="1">
    <citation type="submission" date="2022-10" db="EMBL/GenBank/DDBJ databases">
        <title>Draft genome assembly of moderately radiation resistant bacterium Metabacillus halosaccharovorans.</title>
        <authorList>
            <person name="Pal S."/>
            <person name="Gopinathan A."/>
        </authorList>
    </citation>
    <scope>NUCLEOTIDE SEQUENCE [LARGE SCALE GENOMIC DNA]</scope>
    <source>
        <strain evidence="6 7">VITHBRA001</strain>
    </source>
</reference>
<evidence type="ECO:0000256" key="1">
    <source>
        <dbReference type="ARBA" id="ARBA00022705"/>
    </source>
</evidence>
<dbReference type="SUPFAM" id="SSF46565">
    <property type="entry name" value="Chaperone J-domain"/>
    <property type="match status" value="1"/>
</dbReference>
<feature type="repeat" description="TPR" evidence="3">
    <location>
        <begin position="332"/>
        <end position="365"/>
    </location>
</feature>
<dbReference type="EMBL" id="JAOYEY010000048">
    <property type="protein sequence ID" value="MCV9888036.1"/>
    <property type="molecule type" value="Genomic_DNA"/>
</dbReference>
<dbReference type="Proteomes" id="UP001526147">
    <property type="component" value="Unassembled WGS sequence"/>
</dbReference>
<dbReference type="PROSITE" id="PS50076">
    <property type="entry name" value="DNAJ_2"/>
    <property type="match status" value="1"/>
</dbReference>
<feature type="transmembrane region" description="Helical" evidence="4">
    <location>
        <begin position="469"/>
        <end position="490"/>
    </location>
</feature>
<dbReference type="SMART" id="SM00028">
    <property type="entry name" value="TPR"/>
    <property type="match status" value="3"/>
</dbReference>
<name>A0ABT3DNC8_9BACI</name>
<keyword evidence="4" id="KW-0472">Membrane</keyword>
<evidence type="ECO:0000256" key="4">
    <source>
        <dbReference type="SAM" id="Phobius"/>
    </source>
</evidence>
<dbReference type="PROSITE" id="PS50005">
    <property type="entry name" value="TPR"/>
    <property type="match status" value="1"/>
</dbReference>
<accession>A0ABT3DNC8</accession>
<gene>
    <name evidence="6" type="ORF">OIH86_20525</name>
</gene>
<keyword evidence="4" id="KW-1133">Transmembrane helix</keyword>
<dbReference type="SMART" id="SM00271">
    <property type="entry name" value="DnaJ"/>
    <property type="match status" value="1"/>
</dbReference>
<feature type="domain" description="J" evidence="5">
    <location>
        <begin position="2"/>
        <end position="53"/>
    </location>
</feature>
<keyword evidence="7" id="KW-1185">Reference proteome</keyword>
<comment type="caution">
    <text evidence="6">The sequence shown here is derived from an EMBL/GenBank/DDBJ whole genome shotgun (WGS) entry which is preliminary data.</text>
</comment>
<dbReference type="InterPro" id="IPR001623">
    <property type="entry name" value="DnaJ_domain"/>
</dbReference>
<protein>
    <recommendedName>
        <fullName evidence="5">J domain-containing protein</fullName>
    </recommendedName>
</protein>
<dbReference type="Pfam" id="PF13181">
    <property type="entry name" value="TPR_8"/>
    <property type="match status" value="2"/>
</dbReference>
<proteinExistence type="predicted"/>
<keyword evidence="3" id="KW-0802">TPR repeat</keyword>
<feature type="transmembrane region" description="Helical" evidence="4">
    <location>
        <begin position="414"/>
        <end position="434"/>
    </location>
</feature>
<evidence type="ECO:0000259" key="5">
    <source>
        <dbReference type="PROSITE" id="PS50076"/>
    </source>
</evidence>
<dbReference type="SUPFAM" id="SSF48452">
    <property type="entry name" value="TPR-like"/>
    <property type="match status" value="1"/>
</dbReference>
<sequence>MTSWEILGIEPTDNSSIIKKAYAKKLKVHHPEDDPEGYQRLREAFDKVMKQQKVMAGSKMKQSAEEQEVAIEKIAFPEENPEQITDGDFTQPFPFVEVNHLADDFHKKEAMVDEFMSKVEALYHDFPSRIKIDHWVELLNSDVIWNLELKRKLSSRLLDFVVEHHYLPKNIWQLLENSFQWKDEIQVNERAFQEQVSETFFIYYKKQLDDRPGFDYHILLEVEDIDYDSFLRYREEAIDALSTNKMTKAEDCLHKALTIFASDSDLLRIYGDLLFRSNRFEAASQVFSQKLQLNWKDLEARFSLAEILHKTNQLDESIQQCEKILSMESDYLNALILQGKNYFYKGDLNRSREIFKQVQEMEPNDLDVVTYLAKIHGIMYKETSEQRRKNKRPHLRVLQKELVGSSSVSKITIFLGYLIRIRIIMLVVLAIIALNKLGELFELNPILMAMFIPIGLIIGAVQIDSTLPLNVLLWVGLLYIILFFMIKEVIKIHRAVRY</sequence>
<keyword evidence="4" id="KW-0812">Transmembrane</keyword>
<dbReference type="Gene3D" id="1.10.287.110">
    <property type="entry name" value="DnaJ domain"/>
    <property type="match status" value="1"/>
</dbReference>
<keyword evidence="1" id="KW-0235">DNA replication</keyword>
<dbReference type="CDD" id="cd06257">
    <property type="entry name" value="DnaJ"/>
    <property type="match status" value="1"/>
</dbReference>
<dbReference type="InterPro" id="IPR011990">
    <property type="entry name" value="TPR-like_helical_dom_sf"/>
</dbReference>
<feature type="transmembrane region" description="Helical" evidence="4">
    <location>
        <begin position="446"/>
        <end position="463"/>
    </location>
</feature>
<dbReference type="InterPro" id="IPR019734">
    <property type="entry name" value="TPR_rpt"/>
</dbReference>
<keyword evidence="2" id="KW-0346">Stress response</keyword>
<evidence type="ECO:0000313" key="6">
    <source>
        <dbReference type="EMBL" id="MCV9888036.1"/>
    </source>
</evidence>
<dbReference type="InterPro" id="IPR036869">
    <property type="entry name" value="J_dom_sf"/>
</dbReference>
<evidence type="ECO:0000256" key="2">
    <source>
        <dbReference type="ARBA" id="ARBA00023016"/>
    </source>
</evidence>